<evidence type="ECO:0000313" key="3">
    <source>
        <dbReference type="EMBL" id="CAH0551969.1"/>
    </source>
</evidence>
<feature type="signal peptide" evidence="2">
    <location>
        <begin position="1"/>
        <end position="21"/>
    </location>
</feature>
<accession>A0A9P0B1E6</accession>
<reference evidence="3" key="1">
    <citation type="submission" date="2021-12" db="EMBL/GenBank/DDBJ databases">
        <authorList>
            <person name="King R."/>
        </authorList>
    </citation>
    <scope>NUCLEOTIDE SEQUENCE</scope>
</reference>
<evidence type="ECO:0000256" key="2">
    <source>
        <dbReference type="SAM" id="SignalP"/>
    </source>
</evidence>
<feature type="region of interest" description="Disordered" evidence="1">
    <location>
        <begin position="665"/>
        <end position="692"/>
    </location>
</feature>
<feature type="region of interest" description="Disordered" evidence="1">
    <location>
        <begin position="1313"/>
        <end position="1345"/>
    </location>
</feature>
<gene>
    <name evidence="3" type="ORF">MELIAE_LOCUS4456</name>
</gene>
<feature type="compositionally biased region" description="Polar residues" evidence="1">
    <location>
        <begin position="1332"/>
        <end position="1341"/>
    </location>
</feature>
<feature type="compositionally biased region" description="Low complexity" evidence="1">
    <location>
        <begin position="224"/>
        <end position="236"/>
    </location>
</feature>
<feature type="region of interest" description="Disordered" evidence="1">
    <location>
        <begin position="1461"/>
        <end position="1497"/>
    </location>
</feature>
<organism evidence="3 4">
    <name type="scientific">Brassicogethes aeneus</name>
    <name type="common">Rape pollen beetle</name>
    <name type="synonym">Meligethes aeneus</name>
    <dbReference type="NCBI Taxonomy" id="1431903"/>
    <lineage>
        <taxon>Eukaryota</taxon>
        <taxon>Metazoa</taxon>
        <taxon>Ecdysozoa</taxon>
        <taxon>Arthropoda</taxon>
        <taxon>Hexapoda</taxon>
        <taxon>Insecta</taxon>
        <taxon>Pterygota</taxon>
        <taxon>Neoptera</taxon>
        <taxon>Endopterygota</taxon>
        <taxon>Coleoptera</taxon>
        <taxon>Polyphaga</taxon>
        <taxon>Cucujiformia</taxon>
        <taxon>Nitidulidae</taxon>
        <taxon>Meligethinae</taxon>
        <taxon>Brassicogethes</taxon>
    </lineage>
</organism>
<feature type="region of interest" description="Disordered" evidence="1">
    <location>
        <begin position="821"/>
        <end position="865"/>
    </location>
</feature>
<keyword evidence="4" id="KW-1185">Reference proteome</keyword>
<feature type="region of interest" description="Disordered" evidence="1">
    <location>
        <begin position="219"/>
        <end position="244"/>
    </location>
</feature>
<feature type="compositionally biased region" description="Basic and acidic residues" evidence="1">
    <location>
        <begin position="829"/>
        <end position="842"/>
    </location>
</feature>
<sequence length="2117" mass="244050">MGICFFLKISVVLLSVCPALNQEEDFLGLFQPNPSFPHELNEFYATIQNYKDDFKEIRELDKRKYRSTYDEDYDSLNNYKFKREFSLDSHPGNDIYPYMYSNKNDNPRTFMSPEENIRYRRHLPYGILINDNGKSGESNSIESKYPERFRNQQRFVRQKFKKPTYEMVNYQSSDSKRPIYINQEDEPLMDKFVENPKPVMVKILHENDETNEANQQIVRDAPQSNDLSNNNESSNANEEETEDPTLLNKLLDTNAKETDIQSVRFVDKAPLVNSYSSYSEGQNASYIEPNPSVNLNELAAKGPDGLIEEKSGLKGGNFKTIAIMTAPNKNNMLKKPLHKDFSKSNIKNDSKVYINEPPKNVHHALYPSVNQSFIDSNIDSNVNIKSEEEQNDVEENEQQKTLLENQNAPNSLTYSDMSNYWTNMEKQQIHKGIEKAQGQDSEDKAKVIAMALDIKQVHEQSTEMREKGFEAMQSITLPSLRDIKDRDEEIVGEEKRSIFKEDMPSYNGKNNGEDTNRSPVFSSIILEPRAQESMYQGNAEFNDYRNAKMSGVNRYLNKKNEIVYEDDPESKLIKRILGDKSKTNPDFGTNYEGTPIPFVNFPSIVFSPNHIQAPSTVNESTVQSDLIQRTLQEVLPYKMKSLQPIYTNDSKYINSFLRQQKRGIPPRILKSHGHYPKQSIEEEEDSEQEPYSKSDLEALKAKLIRYKANGLNSKRRESRLQRFKREITPDNDYKCHLMRKLQSLEQKDSTSLSEDSETTDAALAMPKLDDLEYKSENKFFETENLIPPRILRTHGHMLHMHRKEKEQSIEAILKGIQTKTPSHIALPKETNHKEEPYGKTDLEEPYSNSDSEPFSEKNPSELYGGVKPKISDLRLEREITSKRDNKCNFMCGLRSLEQKTTMKPEIDVHRVHEQSMEMREKGFEAMQSNTLPSLRDIHDYDEDVVEEEKRSIFKEDMPSYNGKDTNRSPVFSNIVLKPKAQESMYRENAGFNEYKIAKMSGVNRYLNKKNKIVCEDDPESKLIKRILGKKSKTNSNFPSIVFSPNHIQSPSTVNESTVQSDLIQRTLQEVLPYKLKSLQPIYTNDSKYINSFLRQQKRGILPRILKSHGHYPKQSIEEEDTEQEPYSKSDLEALKAKLMRYKANGLISKRRAARLQRFKRKIPPDDYKCHLMRKLQSLEQMDSTSISEDRNTTDLALAMPKLDDLEYKSENKFFETENLIPPRILRTHGHMLHMNRNEKEQSIQAILKGIQTKPPSHIALPKETNHKEEPYGKTDLEEPYSNSDSEPFSEKNPSELYGGVKPKISDLRLRSVEQKNENSTSVPAIKSKRNVRNSSTSTTLNPEIDDSSFDDDVEFNPAKIFFQSKHVIPPRILRTHGHVWQSKVSEKENNMEALLNDISEARKLIKHNDDKEPRVKKRATIPKPKRGKGIKPNSHGRVINSDEDEKDILILDESKEAVNNDNSEFTYDDDENQNSVISKKAARAEGDYGDEEDSTKEKMNNVKALKKTKNKFSSPSIPMDSLEDYLNEDINDSFKKPANALNQENINVQEPSDMNILEGINVPFKKPANLQQQVNVKMEGEINAPSDIRTLQEQPEFSHHRPKLFKEKFKKSTEKPNYPHPIITNKFKDYVFKLNGENPLATTEVWKHFQREIASEREDSDFKHWPKYVVDDMNKREQIKKRSLTSKIAAADEQPIDYFIRQEREEKVNITTTPALTTTFEVSTNLYGCKTVNLSQFSPTDNDSLASTTPTTTVNNLATMIPIGDEDDDEQTTTAEDATEIDVFDDFLNGDLSSNILRTVKDNVDNKLTLRKKYHIGPVIHSFNGLCTTQKSEDNKHSRQPQEIILAKKLLDSVSKILNAYLTNFNLQTVITQPKCLELSVNLKDFLNNLITVPKCDNPMEKTMEMEEMDTEEPNASPFLFKMQNKEVLMEQNKQEEVNKKTAVLKQLLSKYEKLPEKCKIRAKPVKEFIIKHLRLLKNVNKPVRSFNEPLDQPVSFSAESVDEILTENSLMQDPVEQQLESVGLGRKREDFQPNFDLKDIIESRTNLAHPAAAPVAKREASIPTKRFLKLYDAVKHLRQRRESEDKIGELYAGKAQKDSRDKLSNVNFESPLVYSL</sequence>
<feature type="chain" id="PRO_5040151684" evidence="2">
    <location>
        <begin position="22"/>
        <end position="2117"/>
    </location>
</feature>
<evidence type="ECO:0000256" key="1">
    <source>
        <dbReference type="SAM" id="MobiDB-lite"/>
    </source>
</evidence>
<feature type="region of interest" description="Disordered" evidence="1">
    <location>
        <begin position="1253"/>
        <end position="1300"/>
    </location>
</feature>
<evidence type="ECO:0000313" key="4">
    <source>
        <dbReference type="Proteomes" id="UP001154078"/>
    </source>
</evidence>
<dbReference type="EMBL" id="OV121133">
    <property type="protein sequence ID" value="CAH0551969.1"/>
    <property type="molecule type" value="Genomic_DNA"/>
</dbReference>
<keyword evidence="2" id="KW-0732">Signal</keyword>
<protein>
    <submittedName>
        <fullName evidence="3">Uncharacterized protein</fullName>
    </submittedName>
</protein>
<feature type="compositionally biased region" description="Basic and acidic residues" evidence="1">
    <location>
        <begin position="1263"/>
        <end position="1276"/>
    </location>
</feature>
<dbReference type="OrthoDB" id="8035982at2759"/>
<dbReference type="Proteomes" id="UP001154078">
    <property type="component" value="Chromosome 2"/>
</dbReference>
<name>A0A9P0B1E6_BRAAE</name>
<proteinExistence type="predicted"/>